<evidence type="ECO:0000256" key="2">
    <source>
        <dbReference type="ARBA" id="ARBA00022525"/>
    </source>
</evidence>
<dbReference type="InterPro" id="IPR001254">
    <property type="entry name" value="Trypsin_dom"/>
</dbReference>
<proteinExistence type="predicted"/>
<dbReference type="InterPro" id="IPR050127">
    <property type="entry name" value="Serine_Proteases_S1"/>
</dbReference>
<dbReference type="OrthoDB" id="1496095at2"/>
<dbReference type="EMBL" id="CP031264">
    <property type="protein sequence ID" value="AXI81598.1"/>
    <property type="molecule type" value="Genomic_DNA"/>
</dbReference>
<dbReference type="PANTHER" id="PTHR24264">
    <property type="entry name" value="TRYPSIN-RELATED"/>
    <property type="match status" value="1"/>
</dbReference>
<dbReference type="InterPro" id="IPR018114">
    <property type="entry name" value="TRYPSIN_HIS"/>
</dbReference>
<evidence type="ECO:0000256" key="5">
    <source>
        <dbReference type="ARBA" id="ARBA00023157"/>
    </source>
</evidence>
<accession>A0A345T6J3</accession>
<evidence type="ECO:0000313" key="8">
    <source>
        <dbReference type="EMBL" id="AXI81598.1"/>
    </source>
</evidence>
<dbReference type="CDD" id="cd00190">
    <property type="entry name" value="Tryp_SPc"/>
    <property type="match status" value="1"/>
</dbReference>
<dbReference type="PRINTS" id="PR00722">
    <property type="entry name" value="CHYMOTRYPSIN"/>
</dbReference>
<dbReference type="InterPro" id="IPR009003">
    <property type="entry name" value="Peptidase_S1_PA"/>
</dbReference>
<dbReference type="PANTHER" id="PTHR24264:SF65">
    <property type="entry name" value="SRCR DOMAIN-CONTAINING PROTEIN"/>
    <property type="match status" value="1"/>
</dbReference>
<dbReference type="GO" id="GO:0006508">
    <property type="term" value="P:proteolysis"/>
    <property type="evidence" value="ECO:0007669"/>
    <property type="project" value="UniProtKB-KW"/>
</dbReference>
<keyword evidence="6" id="KW-0720">Serine protease</keyword>
<sequence>MALLALLPVAVSTAAPGAAQPSWAAQAERRIVGGAADSTVDHPWVVAIASRLQFGYNRSGQFCGGALVTPTKVVTAAHCFYDETTGLPTERPELRVILGRTDITGDEGVEVPVQGVWVDPGYSFQTNVRDVAVVTLAEPQHGNPVVALVGQGEKALYRAGVKGTVYGWGDTVGTGRYASQLHSVQVPILDNAVCAADYPGGPAGRFDASTMFCAGESNGGRDACQGDSGGPMVVNGRLVGLVSWGTGCAEQKHPGVYTRLAALVDAVRRQL</sequence>
<reference evidence="9" key="1">
    <citation type="submission" date="2018-07" db="EMBL/GenBank/DDBJ databases">
        <title>Streptacidiphilus bronchialis DSM 106435 chromosome.</title>
        <authorList>
            <person name="Batra D."/>
            <person name="Gulvik C.A."/>
        </authorList>
    </citation>
    <scope>NUCLEOTIDE SEQUENCE [LARGE SCALE GENOMIC DNA]</scope>
    <source>
        <strain evidence="9">DSM 106435</strain>
    </source>
</reference>
<dbReference type="InterPro" id="IPR001314">
    <property type="entry name" value="Peptidase_S1A"/>
</dbReference>
<dbReference type="AlphaFoldDB" id="A0A345T6J3"/>
<dbReference type="SMART" id="SM00020">
    <property type="entry name" value="Tryp_SPc"/>
    <property type="match status" value="1"/>
</dbReference>
<gene>
    <name evidence="8" type="ORF">C7M71_022500</name>
</gene>
<dbReference type="PROSITE" id="PS50240">
    <property type="entry name" value="TRYPSIN_DOM"/>
    <property type="match status" value="1"/>
</dbReference>
<keyword evidence="3 6" id="KW-0645">Protease</keyword>
<dbReference type="InterPro" id="IPR043504">
    <property type="entry name" value="Peptidase_S1_PA_chymotrypsin"/>
</dbReference>
<protein>
    <submittedName>
        <fullName evidence="8">Serine protease</fullName>
    </submittedName>
</protein>
<evidence type="ECO:0000256" key="4">
    <source>
        <dbReference type="ARBA" id="ARBA00022801"/>
    </source>
</evidence>
<dbReference type="PROSITE" id="PS00134">
    <property type="entry name" value="TRYPSIN_HIS"/>
    <property type="match status" value="1"/>
</dbReference>
<dbReference type="Proteomes" id="UP000249340">
    <property type="component" value="Chromosome"/>
</dbReference>
<dbReference type="Gene3D" id="2.40.10.10">
    <property type="entry name" value="Trypsin-like serine proteases"/>
    <property type="match status" value="1"/>
</dbReference>
<dbReference type="GO" id="GO:0004252">
    <property type="term" value="F:serine-type endopeptidase activity"/>
    <property type="evidence" value="ECO:0007669"/>
    <property type="project" value="InterPro"/>
</dbReference>
<dbReference type="FunFam" id="2.40.10.10:FF:000002">
    <property type="entry name" value="Transmembrane protease serine"/>
    <property type="match status" value="1"/>
</dbReference>
<dbReference type="GO" id="GO:0005615">
    <property type="term" value="C:extracellular space"/>
    <property type="evidence" value="ECO:0007669"/>
    <property type="project" value="TreeGrafter"/>
</dbReference>
<evidence type="ECO:0000256" key="6">
    <source>
        <dbReference type="RuleBase" id="RU363034"/>
    </source>
</evidence>
<dbReference type="KEGG" id="stri:C7M71_022500"/>
<keyword evidence="9" id="KW-1185">Reference proteome</keyword>
<evidence type="ECO:0000313" key="9">
    <source>
        <dbReference type="Proteomes" id="UP000249340"/>
    </source>
</evidence>
<dbReference type="Pfam" id="PF00089">
    <property type="entry name" value="Trypsin"/>
    <property type="match status" value="1"/>
</dbReference>
<feature type="domain" description="Peptidase S1" evidence="7">
    <location>
        <begin position="31"/>
        <end position="271"/>
    </location>
</feature>
<keyword evidence="5" id="KW-1015">Disulfide bond</keyword>
<dbReference type="InterPro" id="IPR033116">
    <property type="entry name" value="TRYPSIN_SER"/>
</dbReference>
<dbReference type="PROSITE" id="PS00135">
    <property type="entry name" value="TRYPSIN_SER"/>
    <property type="match status" value="1"/>
</dbReference>
<dbReference type="SUPFAM" id="SSF50494">
    <property type="entry name" value="Trypsin-like serine proteases"/>
    <property type="match status" value="1"/>
</dbReference>
<name>A0A345T6J3_9ACTN</name>
<organism evidence="8 9">
    <name type="scientific">Peterkaempfera bronchialis</name>
    <dbReference type="NCBI Taxonomy" id="2126346"/>
    <lineage>
        <taxon>Bacteria</taxon>
        <taxon>Bacillati</taxon>
        <taxon>Actinomycetota</taxon>
        <taxon>Actinomycetes</taxon>
        <taxon>Kitasatosporales</taxon>
        <taxon>Streptomycetaceae</taxon>
        <taxon>Peterkaempfera</taxon>
    </lineage>
</organism>
<evidence type="ECO:0000256" key="3">
    <source>
        <dbReference type="ARBA" id="ARBA00022670"/>
    </source>
</evidence>
<keyword evidence="2" id="KW-0964">Secreted</keyword>
<evidence type="ECO:0000259" key="7">
    <source>
        <dbReference type="PROSITE" id="PS50240"/>
    </source>
</evidence>
<evidence type="ECO:0000256" key="1">
    <source>
        <dbReference type="ARBA" id="ARBA00004613"/>
    </source>
</evidence>
<keyword evidence="4 6" id="KW-0378">Hydrolase</keyword>
<comment type="subcellular location">
    <subcellularLocation>
        <location evidence="1">Secreted</location>
    </subcellularLocation>
</comment>